<keyword evidence="2 3" id="KW-0143">Chaperone</keyword>
<reference evidence="4" key="1">
    <citation type="submission" date="2023-10" db="EMBL/GenBank/DDBJ databases">
        <authorList>
            <person name="Noh H."/>
        </authorList>
    </citation>
    <scope>NUCLEOTIDE SEQUENCE</scope>
    <source>
        <strain evidence="4">DUCC4014</strain>
    </source>
</reference>
<dbReference type="GO" id="GO:0034553">
    <property type="term" value="P:mitochondrial respiratory chain complex II assembly"/>
    <property type="evidence" value="ECO:0007669"/>
    <property type="project" value="TreeGrafter"/>
</dbReference>
<dbReference type="PANTHER" id="PTHR12469">
    <property type="entry name" value="PROTEIN EMI5 HOMOLOG, MITOCHONDRIAL"/>
    <property type="match status" value="1"/>
</dbReference>
<dbReference type="GO" id="GO:0005759">
    <property type="term" value="C:mitochondrial matrix"/>
    <property type="evidence" value="ECO:0007669"/>
    <property type="project" value="UniProtKB-SubCell"/>
</dbReference>
<evidence type="ECO:0000256" key="3">
    <source>
        <dbReference type="HAMAP-Rule" id="MF_03057"/>
    </source>
</evidence>
<keyword evidence="5" id="KW-1185">Reference proteome</keyword>
<keyword evidence="1 3" id="KW-0496">Mitochondrion</keyword>
<dbReference type="InterPro" id="IPR036714">
    <property type="entry name" value="SDH_sf"/>
</dbReference>
<comment type="similarity">
    <text evidence="3">Belongs to the SDHAF2 family.</text>
</comment>
<evidence type="ECO:0000256" key="2">
    <source>
        <dbReference type="ARBA" id="ARBA00023186"/>
    </source>
</evidence>
<dbReference type="InterPro" id="IPR005631">
    <property type="entry name" value="SDH"/>
</dbReference>
<dbReference type="HAMAP" id="MF_03057">
    <property type="entry name" value="SDHAF2"/>
    <property type="match status" value="1"/>
</dbReference>
<dbReference type="InterPro" id="IPR028882">
    <property type="entry name" value="SDHAF2"/>
</dbReference>
<dbReference type="SUPFAM" id="SSF109910">
    <property type="entry name" value="YgfY-like"/>
    <property type="match status" value="1"/>
</dbReference>
<dbReference type="Gene3D" id="1.10.150.250">
    <property type="entry name" value="Flavinator of succinate dehydrogenase"/>
    <property type="match status" value="1"/>
</dbReference>
<comment type="subcellular location">
    <subcellularLocation>
        <location evidence="3">Mitochondrion matrix</location>
    </subcellularLocation>
</comment>
<dbReference type="AlphaFoldDB" id="A0AAF0Y5H5"/>
<dbReference type="Proteomes" id="UP000827549">
    <property type="component" value="Chromosome 1"/>
</dbReference>
<name>A0AAF0Y5H5_9TREE</name>
<dbReference type="EMBL" id="CP086714">
    <property type="protein sequence ID" value="WOO77078.1"/>
    <property type="molecule type" value="Genomic_DNA"/>
</dbReference>
<evidence type="ECO:0000256" key="1">
    <source>
        <dbReference type="ARBA" id="ARBA00023128"/>
    </source>
</evidence>
<dbReference type="FunFam" id="1.10.150.250:FF:000004">
    <property type="entry name" value="Succinate dehydrogenase assembly factor 2, mitochondrial"/>
    <property type="match status" value="1"/>
</dbReference>
<dbReference type="Pfam" id="PF03937">
    <property type="entry name" value="Sdh5"/>
    <property type="match status" value="1"/>
</dbReference>
<dbReference type="PANTHER" id="PTHR12469:SF2">
    <property type="entry name" value="SUCCINATE DEHYDROGENASE ASSEMBLY FACTOR 2, MITOCHONDRIAL"/>
    <property type="match status" value="1"/>
</dbReference>
<dbReference type="RefSeq" id="XP_062623110.1">
    <property type="nucleotide sequence ID" value="XM_062767126.1"/>
</dbReference>
<gene>
    <name evidence="4" type="primary">CNA04680</name>
    <name evidence="4" type="ORF">LOC62_01G000674</name>
</gene>
<organism evidence="4 5">
    <name type="scientific">Vanrija pseudolonga</name>
    <dbReference type="NCBI Taxonomy" id="143232"/>
    <lineage>
        <taxon>Eukaryota</taxon>
        <taxon>Fungi</taxon>
        <taxon>Dikarya</taxon>
        <taxon>Basidiomycota</taxon>
        <taxon>Agaricomycotina</taxon>
        <taxon>Tremellomycetes</taxon>
        <taxon>Trichosporonales</taxon>
        <taxon>Trichosporonaceae</taxon>
        <taxon>Vanrija</taxon>
    </lineage>
</organism>
<dbReference type="GeneID" id="87803932"/>
<dbReference type="GO" id="GO:0006121">
    <property type="term" value="P:mitochondrial electron transport, succinate to ubiquinone"/>
    <property type="evidence" value="ECO:0007669"/>
    <property type="project" value="UniProtKB-UniRule"/>
</dbReference>
<evidence type="ECO:0000313" key="4">
    <source>
        <dbReference type="EMBL" id="WOO77078.1"/>
    </source>
</evidence>
<dbReference type="GO" id="GO:0006099">
    <property type="term" value="P:tricarboxylic acid cycle"/>
    <property type="evidence" value="ECO:0007669"/>
    <property type="project" value="TreeGrafter"/>
</dbReference>
<comment type="function">
    <text evidence="3">Plays an essential role in the assembly of succinate dehydrogenase (SDH), an enzyme complex (also referred to as respiratory complex II) that is a component of both the tricarboxylic acid (TCA) cycle and the mitochondrial electron transport chain, and which couples the oxidation of succinate to fumarate with the reduction of ubiquinone (coenzyme Q) to ubiquinol. Required for flavinylation (covalent attachment of FAD) of the flavoprotein subunit of the SDH catalytic dimer.</text>
</comment>
<accession>A0AAF0Y5H5</accession>
<proteinExistence type="inferred from homology"/>
<protein>
    <recommendedName>
        <fullName evidence="3">Succinate dehydrogenase assembly factor 2, mitochondrial</fullName>
        <shortName evidence="3">SDH assembly factor 2</shortName>
        <shortName evidence="3">SDHAF2</shortName>
    </recommendedName>
</protein>
<sequence>MSAALRLLTRARPARLATRAFSTTPLARADPFPLPLSREMIEANKLRNPQDVVEEWGMPTPIDRTGETPQALRARLIYQTRKRGVLEADLLLSTFARDQLPGMDVAQMQEFDKFLDEPDWDIYYWCVDKKPVPERWAKTELMAKLRKHARNDEKVSRRMPELTEVLK</sequence>
<comment type="subunit">
    <text evidence="3">Interacts with the flavoprotein subunit within the SDH catalytic dimer.</text>
</comment>
<evidence type="ECO:0000313" key="5">
    <source>
        <dbReference type="Proteomes" id="UP000827549"/>
    </source>
</evidence>